<dbReference type="Gene3D" id="2.60.40.10">
    <property type="entry name" value="Immunoglobulins"/>
    <property type="match status" value="1"/>
</dbReference>
<dbReference type="EMBL" id="JBELOE010000067">
    <property type="protein sequence ID" value="MER2490755.1"/>
    <property type="molecule type" value="Genomic_DNA"/>
</dbReference>
<keyword evidence="1" id="KW-1133">Transmembrane helix</keyword>
<keyword evidence="1" id="KW-0812">Transmembrane</keyword>
<reference evidence="2 3" key="1">
    <citation type="submission" date="2024-06" db="EMBL/GenBank/DDBJ databases">
        <authorList>
            <person name="Chen R.Y."/>
        </authorList>
    </citation>
    <scope>NUCLEOTIDE SEQUENCE [LARGE SCALE GENOMIC DNA]</scope>
    <source>
        <strain evidence="2 3">D2</strain>
    </source>
</reference>
<sequence>MLYPPYFAVVIVNLFFLFTLYCVSHLAFASSLEKLSLEMGIETKTFRPFITRWKISEPDTLITLPTWQDGYSYIVDWGDGTIEHWHDAPIAKGQSVAKHLATHVYQQAGTYQIKIWGDFPQIHFDNAIQNSDASGVDKDKIIAIEQWGDIEWRSMGAAFWGCKNLNVTAIDAPDLSKVSKTNGMFRGAVSFNADIGHWDVSTVKNMANMFNGASAFDQDLSTWNFQSARGFRNFLTGVTLSHENYDALLIGWSKQTNLRKRVKIDAGYSQYSTEGEGARNILIEKFAWQFIDGGKVQR</sequence>
<dbReference type="Pfam" id="PF03382">
    <property type="entry name" value="DUF285"/>
    <property type="match status" value="1"/>
</dbReference>
<dbReference type="InterPro" id="IPR013783">
    <property type="entry name" value="Ig-like_fold"/>
</dbReference>
<evidence type="ECO:0000256" key="1">
    <source>
        <dbReference type="SAM" id="Phobius"/>
    </source>
</evidence>
<dbReference type="InterPro" id="IPR005046">
    <property type="entry name" value="DUF285"/>
</dbReference>
<organism evidence="2 3">
    <name type="scientific">Catenovulum sediminis</name>
    <dbReference type="NCBI Taxonomy" id="1740262"/>
    <lineage>
        <taxon>Bacteria</taxon>
        <taxon>Pseudomonadati</taxon>
        <taxon>Pseudomonadota</taxon>
        <taxon>Gammaproteobacteria</taxon>
        <taxon>Alteromonadales</taxon>
        <taxon>Alteromonadaceae</taxon>
        <taxon>Catenovulum</taxon>
    </lineage>
</organism>
<dbReference type="Proteomes" id="UP001467690">
    <property type="component" value="Unassembled WGS sequence"/>
</dbReference>
<protein>
    <submittedName>
        <fullName evidence="2">BspA family leucine-rich repeat surface protein</fullName>
    </submittedName>
</protein>
<name>A0ABV1RD02_9ALTE</name>
<feature type="transmembrane region" description="Helical" evidence="1">
    <location>
        <begin position="6"/>
        <end position="29"/>
    </location>
</feature>
<dbReference type="CDD" id="cd00146">
    <property type="entry name" value="PKD"/>
    <property type="match status" value="1"/>
</dbReference>
<comment type="caution">
    <text evidence="2">The sequence shown here is derived from an EMBL/GenBank/DDBJ whole genome shotgun (WGS) entry which is preliminary data.</text>
</comment>
<evidence type="ECO:0000313" key="2">
    <source>
        <dbReference type="EMBL" id="MER2490755.1"/>
    </source>
</evidence>
<proteinExistence type="predicted"/>
<gene>
    <name evidence="2" type="ORF">ABS311_02515</name>
</gene>
<keyword evidence="1" id="KW-0472">Membrane</keyword>
<accession>A0ABV1RD02</accession>
<dbReference type="RefSeq" id="WP_350400538.1">
    <property type="nucleotide sequence ID" value="NZ_JBELOE010000067.1"/>
</dbReference>
<evidence type="ECO:0000313" key="3">
    <source>
        <dbReference type="Proteomes" id="UP001467690"/>
    </source>
</evidence>
<keyword evidence="3" id="KW-1185">Reference proteome</keyword>